<dbReference type="RefSeq" id="WP_036432934.1">
    <property type="nucleotide sequence ID" value="NZ_AP022567.1"/>
</dbReference>
<evidence type="ECO:0000313" key="4">
    <source>
        <dbReference type="Proteomes" id="UP001241092"/>
    </source>
</evidence>
<evidence type="ECO:0000313" key="1">
    <source>
        <dbReference type="EMBL" id="BBX32436.1"/>
    </source>
</evidence>
<evidence type="ECO:0008006" key="5">
    <source>
        <dbReference type="Google" id="ProtNLM"/>
    </source>
</evidence>
<sequence length="90" mass="9340">MSEKLPVRPEDVLADADSATTFGGVDVRKGTIAAFVLNAKQLADLPATDPNRAAIEAQLRALAPALRAVGVLDVFVPRSAEVAALLDESA</sequence>
<dbReference type="EMBL" id="AP027452">
    <property type="protein sequence ID" value="BDY28895.1"/>
    <property type="molecule type" value="Genomic_DNA"/>
</dbReference>
<dbReference type="Proteomes" id="UP000465622">
    <property type="component" value="Chromosome"/>
</dbReference>
<accession>A0AAI8TUR0</accession>
<keyword evidence="3" id="KW-1185">Reference proteome</keyword>
<reference evidence="1" key="2">
    <citation type="submission" date="2020-02" db="EMBL/GenBank/DDBJ databases">
        <authorList>
            <person name="Matsumoto Y."/>
            <person name="Kinjo T."/>
            <person name="Motooka D."/>
            <person name="Nabeya D."/>
            <person name="Jung N."/>
            <person name="Uechi K."/>
            <person name="Horii T."/>
            <person name="Iida T."/>
            <person name="Fujita J."/>
            <person name="Nakamura S."/>
        </authorList>
    </citation>
    <scope>NUCLEOTIDE SEQUENCE</scope>
    <source>
        <strain evidence="1">JCM 12375</strain>
    </source>
</reference>
<dbReference type="Proteomes" id="UP001241092">
    <property type="component" value="Chromosome"/>
</dbReference>
<protein>
    <recommendedName>
        <fullName evidence="5">Preprotein translocase subunit SecD</fullName>
    </recommendedName>
</protein>
<evidence type="ECO:0000313" key="3">
    <source>
        <dbReference type="Proteomes" id="UP000465622"/>
    </source>
</evidence>
<evidence type="ECO:0000313" key="2">
    <source>
        <dbReference type="EMBL" id="BDY28895.1"/>
    </source>
</evidence>
<gene>
    <name evidence="2" type="ORF">hbim_02831</name>
    <name evidence="1" type="ORF">MMAGJ_17180</name>
</gene>
<name>A0AAI8TUR0_MYCME</name>
<proteinExistence type="predicted"/>
<organism evidence="2 4">
    <name type="scientific">Mycolicibacterium mageritense</name>
    <name type="common">Mycobacterium mageritense</name>
    <dbReference type="NCBI Taxonomy" id="53462"/>
    <lineage>
        <taxon>Bacteria</taxon>
        <taxon>Bacillati</taxon>
        <taxon>Actinomycetota</taxon>
        <taxon>Actinomycetes</taxon>
        <taxon>Mycobacteriales</taxon>
        <taxon>Mycobacteriaceae</taxon>
        <taxon>Mycolicibacterium</taxon>
    </lineage>
</organism>
<reference evidence="1 3" key="1">
    <citation type="journal article" date="2019" name="Emerg. Microbes Infect.">
        <title>Comprehensive subspecies identification of 175 nontuberculous mycobacteria species based on 7547 genomic profiles.</title>
        <authorList>
            <person name="Matsumoto Y."/>
            <person name="Kinjo T."/>
            <person name="Motooka D."/>
            <person name="Nabeya D."/>
            <person name="Jung N."/>
            <person name="Uechi K."/>
            <person name="Horii T."/>
            <person name="Iida T."/>
            <person name="Fujita J."/>
            <person name="Nakamura S."/>
        </authorList>
    </citation>
    <scope>NUCLEOTIDE SEQUENCE [LARGE SCALE GENOMIC DNA]</scope>
    <source>
        <strain evidence="1 3">JCM 12375</strain>
    </source>
</reference>
<dbReference type="AlphaFoldDB" id="A0AAI8TUR0"/>
<dbReference type="EMBL" id="AP022567">
    <property type="protein sequence ID" value="BBX32436.1"/>
    <property type="molecule type" value="Genomic_DNA"/>
</dbReference>
<reference evidence="2" key="3">
    <citation type="submission" date="2023-03" db="EMBL/GenBank/DDBJ databases">
        <title>Draft genome sequence of a Mycolicibacterium mageritense strain H4_3_1 isolated from a hybrid biological-inorganic system reactor.</title>
        <authorList>
            <person name="Feng X."/>
            <person name="Kazama D."/>
            <person name="Sato K."/>
            <person name="Kobayashi H."/>
        </authorList>
    </citation>
    <scope>NUCLEOTIDE SEQUENCE</scope>
    <source>
        <strain evidence="2">H4_3_1</strain>
    </source>
</reference>